<organism evidence="1 2">
    <name type="scientific">Rugamonas aquatica</name>
    <dbReference type="NCBI Taxonomy" id="2743357"/>
    <lineage>
        <taxon>Bacteria</taxon>
        <taxon>Pseudomonadati</taxon>
        <taxon>Pseudomonadota</taxon>
        <taxon>Betaproteobacteria</taxon>
        <taxon>Burkholderiales</taxon>
        <taxon>Oxalobacteraceae</taxon>
        <taxon>Telluria group</taxon>
        <taxon>Rugamonas</taxon>
    </lineage>
</organism>
<dbReference type="AlphaFoldDB" id="A0A6A7N225"/>
<comment type="caution">
    <text evidence="1">The sequence shown here is derived from an EMBL/GenBank/DDBJ whole genome shotgun (WGS) entry which is preliminary data.</text>
</comment>
<dbReference type="Proteomes" id="UP000440498">
    <property type="component" value="Unassembled WGS sequence"/>
</dbReference>
<evidence type="ECO:0000313" key="2">
    <source>
        <dbReference type="Proteomes" id="UP000440498"/>
    </source>
</evidence>
<reference evidence="1 2" key="1">
    <citation type="submission" date="2019-10" db="EMBL/GenBank/DDBJ databases">
        <title>Two novel species isolated from a subtropical stream in China.</title>
        <authorList>
            <person name="Lu H."/>
        </authorList>
    </citation>
    <scope>NUCLEOTIDE SEQUENCE [LARGE SCALE GENOMIC DNA]</scope>
    <source>
        <strain evidence="1 2">FT29W</strain>
    </source>
</reference>
<dbReference type="PANTHER" id="PTHR38785:SF1">
    <property type="entry name" value="HOMOLOG OF VIRK"/>
    <property type="match status" value="1"/>
</dbReference>
<evidence type="ECO:0000313" key="1">
    <source>
        <dbReference type="EMBL" id="MQA39046.1"/>
    </source>
</evidence>
<dbReference type="GO" id="GO:0006974">
    <property type="term" value="P:DNA damage response"/>
    <property type="evidence" value="ECO:0007669"/>
    <property type="project" value="TreeGrafter"/>
</dbReference>
<dbReference type="InterPro" id="IPR007488">
    <property type="entry name" value="DUF535"/>
</dbReference>
<accession>A0A6A7N225</accession>
<protein>
    <submittedName>
        <fullName evidence="1">DUF535 domain-containing protein</fullName>
    </submittedName>
</protein>
<sequence>MENLLIKLKPLNEFLASIKLRIVHRALPLIINGRGHMRLLRLLSSNGLASLSSLHPDLKYKYLRSNYLFSSLSIGDALGIVFHHYRVFSGKISAEFFPRLFRDKPLLWSLKQESGDFGIRMMFPHDLKRPQRMLDHEGDLALVFEADNLPIYVLCMTIVPNVVARKYFHTVDNKDVIFVGRVQGVPGEFEKVRAATKRLHDITPARLLISATEAVAELFGIETIIGVSNGEQLSKRKDHDEVECLFNYDAFWTSIGAHATHGGLFSYQLHGSEKPIEEVQQKHRSRTLAKRRFRAEVVATLGDSFRYEMACSAVKAVEQMPATQAA</sequence>
<name>A0A6A7N225_9BURK</name>
<keyword evidence="2" id="KW-1185">Reference proteome</keyword>
<dbReference type="EMBL" id="WHUG01000004">
    <property type="protein sequence ID" value="MQA39046.1"/>
    <property type="molecule type" value="Genomic_DNA"/>
</dbReference>
<dbReference type="Pfam" id="PF04393">
    <property type="entry name" value="DUF535"/>
    <property type="match status" value="1"/>
</dbReference>
<dbReference type="PANTHER" id="PTHR38785">
    <property type="entry name" value="HOMOLOG OF VIRK"/>
    <property type="match status" value="1"/>
</dbReference>
<gene>
    <name evidence="1" type="ORF">GEV02_12855</name>
</gene>
<dbReference type="RefSeq" id="WP_152838343.1">
    <property type="nucleotide sequence ID" value="NZ_WHUG01000004.1"/>
</dbReference>
<proteinExistence type="predicted"/>